<dbReference type="PANTHER" id="PTHR33664:SF1">
    <property type="entry name" value="DYNEIN AXONEMAL ASSEMBLY FACTOR 9"/>
    <property type="match status" value="1"/>
</dbReference>
<evidence type="ECO:0000313" key="6">
    <source>
        <dbReference type="EMBL" id="KAG9275192.1"/>
    </source>
</evidence>
<dbReference type="InterPro" id="IPR057478">
    <property type="entry name" value="DAAF9_2"/>
</dbReference>
<evidence type="ECO:0000259" key="1">
    <source>
        <dbReference type="Pfam" id="PF23281"/>
    </source>
</evidence>
<dbReference type="Pfam" id="PF26246">
    <property type="entry name" value="PH_DAAF9"/>
    <property type="match status" value="1"/>
</dbReference>
<dbReference type="OrthoDB" id="72033at2759"/>
<dbReference type="EMBL" id="JAICCE010000007">
    <property type="protein sequence ID" value="KAG9275192.1"/>
    <property type="molecule type" value="Genomic_DNA"/>
</dbReference>
<gene>
    <name evidence="6" type="ORF">AMEX_G9678</name>
</gene>
<dbReference type="Pfam" id="PF23281">
    <property type="entry name" value="DAAF9_N"/>
    <property type="match status" value="1"/>
</dbReference>
<evidence type="ECO:0000259" key="5">
    <source>
        <dbReference type="Pfam" id="PF26246"/>
    </source>
</evidence>
<dbReference type="InterPro" id="IPR056414">
    <property type="entry name" value="DAAF9_CobW_C"/>
</dbReference>
<proteinExistence type="predicted"/>
<evidence type="ECO:0000259" key="4">
    <source>
        <dbReference type="Pfam" id="PF25204"/>
    </source>
</evidence>
<feature type="domain" description="DAAF9" evidence="4">
    <location>
        <begin position="740"/>
        <end position="941"/>
    </location>
</feature>
<dbReference type="InterPro" id="IPR058843">
    <property type="entry name" value="PH_DAAF9"/>
</dbReference>
<comment type="caution">
    <text evidence="6">The sequence shown here is derived from an EMBL/GenBank/DDBJ whole genome shotgun (WGS) entry which is preliminary data.</text>
</comment>
<dbReference type="InterPro" id="IPR040342">
    <property type="entry name" value="DNAAF9"/>
</dbReference>
<dbReference type="CDD" id="cd22936">
    <property type="entry name" value="shulin_C20orf194-like"/>
    <property type="match status" value="1"/>
</dbReference>
<organism evidence="6 7">
    <name type="scientific">Astyanax mexicanus</name>
    <name type="common">Blind cave fish</name>
    <name type="synonym">Astyanax fasciatus mexicanus</name>
    <dbReference type="NCBI Taxonomy" id="7994"/>
    <lineage>
        <taxon>Eukaryota</taxon>
        <taxon>Metazoa</taxon>
        <taxon>Chordata</taxon>
        <taxon>Craniata</taxon>
        <taxon>Vertebrata</taxon>
        <taxon>Euteleostomi</taxon>
        <taxon>Actinopterygii</taxon>
        <taxon>Neopterygii</taxon>
        <taxon>Teleostei</taxon>
        <taxon>Ostariophysi</taxon>
        <taxon>Characiformes</taxon>
        <taxon>Characoidei</taxon>
        <taxon>Acestrorhamphidae</taxon>
        <taxon>Acestrorhamphinae</taxon>
        <taxon>Astyanax</taxon>
    </lineage>
</organism>
<reference evidence="6 7" key="1">
    <citation type="submission" date="2021-07" db="EMBL/GenBank/DDBJ databases">
        <authorList>
            <person name="Imarazene B."/>
            <person name="Zahm M."/>
            <person name="Klopp C."/>
            <person name="Cabau C."/>
            <person name="Beille S."/>
            <person name="Jouanno E."/>
            <person name="Castinel A."/>
            <person name="Lluch J."/>
            <person name="Gil L."/>
            <person name="Kuchtly C."/>
            <person name="Lopez Roques C."/>
            <person name="Donnadieu C."/>
            <person name="Parrinello H."/>
            <person name="Journot L."/>
            <person name="Du K."/>
            <person name="Schartl M."/>
            <person name="Retaux S."/>
            <person name="Guiguen Y."/>
        </authorList>
    </citation>
    <scope>NUCLEOTIDE SEQUENCE [LARGE SCALE GENOMIC DNA]</scope>
    <source>
        <strain evidence="6">Pach_M1</strain>
        <tissue evidence="6">Testis</tissue>
    </source>
</reference>
<evidence type="ECO:0000259" key="2">
    <source>
        <dbReference type="Pfam" id="PF23319"/>
    </source>
</evidence>
<feature type="domain" description="DAAF9 PH" evidence="5">
    <location>
        <begin position="507"/>
        <end position="707"/>
    </location>
</feature>
<name>A0A8T2LZJ3_ASTMX</name>
<evidence type="ECO:0000313" key="7">
    <source>
        <dbReference type="Proteomes" id="UP000752171"/>
    </source>
</evidence>
<dbReference type="Pfam" id="PF25204">
    <property type="entry name" value="DAAF9_2"/>
    <property type="match status" value="1"/>
</dbReference>
<dbReference type="InterPro" id="IPR056498">
    <property type="entry name" value="DAAF9_N"/>
</dbReference>
<dbReference type="Proteomes" id="UP000752171">
    <property type="component" value="Unassembled WGS sequence"/>
</dbReference>
<dbReference type="InterPro" id="IPR058844">
    <property type="entry name" value="PB_DAAF9"/>
</dbReference>
<dbReference type="Pfam" id="PF23319">
    <property type="entry name" value="CobW_C_DAAF9"/>
    <property type="match status" value="1"/>
</dbReference>
<dbReference type="PANTHER" id="PTHR33664">
    <property type="entry name" value="RCG26366"/>
    <property type="match status" value="1"/>
</dbReference>
<feature type="domain" description="DAAF9 N-terminal" evidence="1">
    <location>
        <begin position="5"/>
        <end position="206"/>
    </location>
</feature>
<accession>A0A8T2LZJ3</accession>
<dbReference type="AlphaFoldDB" id="A0A8T2LZJ3"/>
<evidence type="ECO:0000259" key="3">
    <source>
        <dbReference type="Pfam" id="PF25203"/>
    </source>
</evidence>
<sequence>MAGINRTSARSSLVVSAVSCSRLRKVQALLKDDGSTAPDGILCSLGIDSRYNQGCSELASYLFFGLYKHNQEQIPEDFPEEVLDDVIILIKAESVHLYCNPVNYSYLLPYVSHWRNLHLHCMNETEYEDEEAAEEFKISSFVSMVEDCTCIGIPYSSQSHAQKFDVFMLEKWPIIQAFALEGIGAGGFFTMKYKLVDVSEQLWQTYTRLDPVSLDCLLSEDLLTFERQWSCLFSSMDIETPLSMLELSEAQTAEPFRTYYSHGLISSNITDNSKSRQPFVLFGNHSAKEDLDNYCFTFPSEGHQVRNTGPHGGSAKHMLLQCVAPKGPLACARTYFFGSTHVPYLANDNTQQKKTELLLLSQIYSATIQAVLAGIKCFSINSSSSKAKDVAEQTFQLALDAFGLLQYRNALRSKAVFSIQAVNNEGRVIPLSDERSRFLIKTASMVVYDIPDLQWGGSNLGSVVFSESFLESSIYIQNSDGALSTDSCFTVLTSSVPRHMCWLVDESDVRLSEQALHLLKEENGTCLGVPLTTKDSAHVYSNSLLSTPEEGKLVFFSEGLLFVHARYGTITLSKNHINTIKVYNGDSISATAVLFIEYESSLLPHLPFPLHSADRCLAITLMPRTKGYKSFYSQVLQIWNKPDSGLWVQHVDQDQLSLDQKNMYSRLLKLHDPHSSSPSNPRAALRSAYPELPELDRFLKHFTVSSSVCEESVCSDHLAALFPNAHPKPAPSESERKVVLSIISGLPGSFKESLCDFLVEVNQECGRWEVYYPDQDAEDLCVLHLQRYLSSLVSNLSETHFNTPRVLLLTPEYTDVLDVLQAIVSHPDRKVQSRVSVGAVTACVNPLHSFMEHRFLFPKLLEQCSQGAVNNVVFTGLTTEQKHPLLKHMQQLIHSANPNAAFILAERGAVTRTEDMRLILSDSSFSHPQMIRARYLLYPGWWEGRFVSGCGSVSMSQHYLQFSRPLERALFLQRCKGLKSSLRGSPYTGNIYHISGKVLFSDSNRLMEVSCNSVSGSVTVAPDQWSTHSPKTTHTCYLLIYGVGFSQEGLKEWLRQCTKQKEPKKAKKTKRTLTPQEIRSIHVKRHLDPLPSGYFYNGYQFVSFYGEKLNFHPLMDQFIEEYLQEVNKEVECFNREVDLYAHTDLFD</sequence>
<feature type="domain" description="DAAF9 pita-bread-like" evidence="3">
    <location>
        <begin position="210"/>
        <end position="490"/>
    </location>
</feature>
<protein>
    <submittedName>
        <fullName evidence="6">Uncharacterized protein</fullName>
    </submittedName>
</protein>
<feature type="domain" description="DAAF9 CobW C-like" evidence="2">
    <location>
        <begin position="957"/>
        <end position="1024"/>
    </location>
</feature>
<dbReference type="Pfam" id="PF25203">
    <property type="entry name" value="PB_DAAF9"/>
    <property type="match status" value="1"/>
</dbReference>